<protein>
    <submittedName>
        <fullName evidence="6">HTH-type transcriptional regulator AraB</fullName>
    </submittedName>
</protein>
<dbReference type="PANTHER" id="PTHR30126:SF39">
    <property type="entry name" value="HTH-TYPE TRANSCRIPTIONAL REGULATOR CYSL"/>
    <property type="match status" value="1"/>
</dbReference>
<feature type="domain" description="HTH lysR-type" evidence="5">
    <location>
        <begin position="1"/>
        <end position="58"/>
    </location>
</feature>
<reference evidence="6 7" key="1">
    <citation type="submission" date="2018-02" db="EMBL/GenBank/DDBJ databases">
        <authorList>
            <person name="Cohen D.B."/>
            <person name="Kent A.D."/>
        </authorList>
    </citation>
    <scope>NUCLEOTIDE SEQUENCE [LARGE SCALE GENOMIC DNA]</scope>
    <source>
        <strain evidence="6">1</strain>
    </source>
</reference>
<keyword evidence="4" id="KW-0804">Transcription</keyword>
<keyword evidence="2" id="KW-0805">Transcription regulation</keyword>
<dbReference type="Pfam" id="PF00126">
    <property type="entry name" value="HTH_1"/>
    <property type="match status" value="1"/>
</dbReference>
<keyword evidence="7" id="KW-1185">Reference proteome</keyword>
<dbReference type="Proteomes" id="UP000238164">
    <property type="component" value="Chromosome 1"/>
</dbReference>
<evidence type="ECO:0000256" key="2">
    <source>
        <dbReference type="ARBA" id="ARBA00023015"/>
    </source>
</evidence>
<dbReference type="PANTHER" id="PTHR30126">
    <property type="entry name" value="HTH-TYPE TRANSCRIPTIONAL REGULATOR"/>
    <property type="match status" value="1"/>
</dbReference>
<sequence>MDLELLRTFAAIHRTGTLTGAAKLLGVSQPTVTARLRSLEGHTATRLFEGDARGCRATPAADELAARLHLPLAELESVAESLGGQSGLAGATLRLGAPAEFTEYVLPSALAGLAAGGLTTHVTLGLAADLQQGLTAGTLDLVVSTAKPPKRTVWQPLLDEEFVLVAAPRLAAGLAPRALRDRPAATLGALPLVSYDGQQSIIRLWRRHVLGAPPPAASRVTVPDLRTVRRLVIEGAGISALPRYLCASELAAGELVVLVEPEDSPINTFYLVTLRQLRTRPAVAAAWTAIQGAVRNGA</sequence>
<dbReference type="OrthoDB" id="3181812at2"/>
<evidence type="ECO:0000256" key="1">
    <source>
        <dbReference type="ARBA" id="ARBA00009437"/>
    </source>
</evidence>
<dbReference type="InterPro" id="IPR005119">
    <property type="entry name" value="LysR_subst-bd"/>
</dbReference>
<dbReference type="InterPro" id="IPR000847">
    <property type="entry name" value="LysR_HTH_N"/>
</dbReference>
<keyword evidence="3" id="KW-0238">DNA-binding</keyword>
<dbReference type="InterPro" id="IPR036390">
    <property type="entry name" value="WH_DNA-bd_sf"/>
</dbReference>
<accession>A0A2N9JGV1</accession>
<dbReference type="Pfam" id="PF03466">
    <property type="entry name" value="LysR_substrate"/>
    <property type="match status" value="1"/>
</dbReference>
<dbReference type="Gene3D" id="3.40.190.290">
    <property type="match status" value="1"/>
</dbReference>
<evidence type="ECO:0000313" key="6">
    <source>
        <dbReference type="EMBL" id="SPD86986.1"/>
    </source>
</evidence>
<dbReference type="InterPro" id="IPR036388">
    <property type="entry name" value="WH-like_DNA-bd_sf"/>
</dbReference>
<dbReference type="GO" id="GO:0000976">
    <property type="term" value="F:transcription cis-regulatory region binding"/>
    <property type="evidence" value="ECO:0007669"/>
    <property type="project" value="TreeGrafter"/>
</dbReference>
<evidence type="ECO:0000256" key="4">
    <source>
        <dbReference type="ARBA" id="ARBA00023163"/>
    </source>
</evidence>
<dbReference type="PROSITE" id="PS50931">
    <property type="entry name" value="HTH_LYSR"/>
    <property type="match status" value="1"/>
</dbReference>
<dbReference type="CDD" id="cd05466">
    <property type="entry name" value="PBP2_LTTR_substrate"/>
    <property type="match status" value="1"/>
</dbReference>
<dbReference type="AlphaFoldDB" id="A0A2N9JGV1"/>
<evidence type="ECO:0000313" key="7">
    <source>
        <dbReference type="Proteomes" id="UP000238164"/>
    </source>
</evidence>
<dbReference type="EMBL" id="LT985188">
    <property type="protein sequence ID" value="SPD86986.1"/>
    <property type="molecule type" value="Genomic_DNA"/>
</dbReference>
<dbReference type="GO" id="GO:0003700">
    <property type="term" value="F:DNA-binding transcription factor activity"/>
    <property type="evidence" value="ECO:0007669"/>
    <property type="project" value="InterPro"/>
</dbReference>
<organism evidence="6 7">
    <name type="scientific">Micropruina glycogenica</name>
    <dbReference type="NCBI Taxonomy" id="75385"/>
    <lineage>
        <taxon>Bacteria</taxon>
        <taxon>Bacillati</taxon>
        <taxon>Actinomycetota</taxon>
        <taxon>Actinomycetes</taxon>
        <taxon>Propionibacteriales</taxon>
        <taxon>Nocardioidaceae</taxon>
        <taxon>Micropruina</taxon>
    </lineage>
</organism>
<evidence type="ECO:0000256" key="3">
    <source>
        <dbReference type="ARBA" id="ARBA00023125"/>
    </source>
</evidence>
<gene>
    <name evidence="6" type="primary">abaB</name>
    <name evidence="6" type="ORF">MPLG2_1956</name>
</gene>
<dbReference type="KEGG" id="mgg:MPLG2_1956"/>
<dbReference type="SUPFAM" id="SSF53850">
    <property type="entry name" value="Periplasmic binding protein-like II"/>
    <property type="match status" value="1"/>
</dbReference>
<proteinExistence type="inferred from homology"/>
<dbReference type="SUPFAM" id="SSF46785">
    <property type="entry name" value="Winged helix' DNA-binding domain"/>
    <property type="match status" value="1"/>
</dbReference>
<name>A0A2N9JGV1_9ACTN</name>
<evidence type="ECO:0000259" key="5">
    <source>
        <dbReference type="PROSITE" id="PS50931"/>
    </source>
</evidence>
<dbReference type="RefSeq" id="WP_105185817.1">
    <property type="nucleotide sequence ID" value="NZ_BAAAGO010000032.1"/>
</dbReference>
<dbReference type="Gene3D" id="1.10.10.10">
    <property type="entry name" value="Winged helix-like DNA-binding domain superfamily/Winged helix DNA-binding domain"/>
    <property type="match status" value="1"/>
</dbReference>
<comment type="similarity">
    <text evidence="1">Belongs to the LysR transcriptional regulatory family.</text>
</comment>